<dbReference type="AlphaFoldDB" id="A0A955RJC2"/>
<dbReference type="EMBL" id="JAGQLK010000103">
    <property type="protein sequence ID" value="MCA9383637.1"/>
    <property type="molecule type" value="Genomic_DNA"/>
</dbReference>
<organism evidence="1 2">
    <name type="scientific">Candidatus Dojkabacteria bacterium</name>
    <dbReference type="NCBI Taxonomy" id="2099670"/>
    <lineage>
        <taxon>Bacteria</taxon>
        <taxon>Candidatus Dojkabacteria</taxon>
    </lineage>
</organism>
<name>A0A955RJC2_9BACT</name>
<sequence>WDNDFREGEILTNTTDGIDVNSSFKLIRMFLEQEGYSHLVSTAVAQQHERHRVIDSNPMNAELYSFTESILARDDFHNAWPLDAIDAVEAQVQVVLPADLRQYIIRDMYLTHITQNNLLHPSLEGEPQDPFQIFVGNEADRANYEIRLAWIRSMYDTSSALTLDQTFIANNIDDAIPQLDFEDGYQPTSAMLMAIKWQCLIDYMRSNSVPGDDYNYLLKENRNRQGRTLSDVDPDHRTGPIGVTKLRTPAITEFDTPFIDPGEVEEILGAHLGFLQPGDVAIALRLLEDSSDDLAAQLSDAFMIDISTAAIIADQLQA</sequence>
<proteinExistence type="predicted"/>
<protein>
    <submittedName>
        <fullName evidence="1">Uncharacterized protein</fullName>
    </submittedName>
</protein>
<comment type="caution">
    <text evidence="1">The sequence shown here is derived from an EMBL/GenBank/DDBJ whole genome shotgun (WGS) entry which is preliminary data.</text>
</comment>
<reference evidence="1" key="2">
    <citation type="journal article" date="2021" name="Microbiome">
        <title>Successional dynamics and alternative stable states in a saline activated sludge microbial community over 9 years.</title>
        <authorList>
            <person name="Wang Y."/>
            <person name="Ye J."/>
            <person name="Ju F."/>
            <person name="Liu L."/>
            <person name="Boyd J.A."/>
            <person name="Deng Y."/>
            <person name="Parks D.H."/>
            <person name="Jiang X."/>
            <person name="Yin X."/>
            <person name="Woodcroft B.J."/>
            <person name="Tyson G.W."/>
            <person name="Hugenholtz P."/>
            <person name="Polz M.F."/>
            <person name="Zhang T."/>
        </authorList>
    </citation>
    <scope>NUCLEOTIDE SEQUENCE</scope>
    <source>
        <strain evidence="1">HKST-UBA14</strain>
    </source>
</reference>
<feature type="non-terminal residue" evidence="1">
    <location>
        <position position="1"/>
    </location>
</feature>
<evidence type="ECO:0000313" key="1">
    <source>
        <dbReference type="EMBL" id="MCA9383637.1"/>
    </source>
</evidence>
<accession>A0A955RJC2</accession>
<evidence type="ECO:0000313" key="2">
    <source>
        <dbReference type="Proteomes" id="UP000783287"/>
    </source>
</evidence>
<gene>
    <name evidence="1" type="ORF">KC909_04680</name>
</gene>
<dbReference type="Proteomes" id="UP000783287">
    <property type="component" value="Unassembled WGS sequence"/>
</dbReference>
<reference evidence="1" key="1">
    <citation type="submission" date="2020-04" db="EMBL/GenBank/DDBJ databases">
        <authorList>
            <person name="Zhang T."/>
        </authorList>
    </citation>
    <scope>NUCLEOTIDE SEQUENCE</scope>
    <source>
        <strain evidence="1">HKST-UBA14</strain>
    </source>
</reference>